<dbReference type="InterPro" id="IPR056702">
    <property type="entry name" value="DUF7800"/>
</dbReference>
<dbReference type="Pfam" id="PF09423">
    <property type="entry name" value="PhoD"/>
    <property type="match status" value="1"/>
</dbReference>
<sequence length="548" mass="60561">MPSLLLGPLLRHVDETSATVWVETDEPCEVSVLDCSTPTFTVAGHHYALVVCAGLSPGTTTPYAVHLDGTQAWPLPDDPYPPPTVRTRTGEGAEPLRLLFGSCRVTRPHDAPYTSTRSKEGVGIDALHAYGQRMLSREEPAWPDALLLVGDQVYADEVSPRTLEHIERTRGTEAPPGEGVADFEEYTLLYREAWSDPLIRWVLSTLPTAMVFDDHDIHDDWNTSAQWRRSMQATDWWAARIEGGLMAYWLYQHLGNLAPDALAQDETWAALKQVDDGEDLLREYARTADAEADGGKGVRWSYRRDYGDVRLLVLDSRGGRVLETGDRSMVDAREWDWIVEQTKDCASHLLLASSLPVLLPPAVHGLEAWNEAVCDGAWGPRWARWGEKVRQAADLEHWAAFRGSFEALLDLVADVGSGKTGPAPATITFLGGDVHFSYLAQARFASSRQVTSAVHQAVCSPVRNPVYRPVQLMDRFARTQGGRAVGRALMRAARVPLPPVDWSVDRGPTFANAIGALEIEGRTSLFRLERTVAGDGQPLETVLEERLA</sequence>
<dbReference type="AlphaFoldDB" id="A0A6J4KL16"/>
<feature type="domain" description="DUF7800" evidence="2">
    <location>
        <begin position="1"/>
        <end position="84"/>
    </location>
</feature>
<proteinExistence type="predicted"/>
<name>A0A6J4KL16_9ACTN</name>
<evidence type="ECO:0000259" key="1">
    <source>
        <dbReference type="Pfam" id="PF09423"/>
    </source>
</evidence>
<dbReference type="CDD" id="cd07389">
    <property type="entry name" value="MPP_PhoD"/>
    <property type="match status" value="1"/>
</dbReference>
<evidence type="ECO:0000259" key="2">
    <source>
        <dbReference type="Pfam" id="PF25077"/>
    </source>
</evidence>
<organism evidence="3">
    <name type="scientific">uncultured Frankineae bacterium</name>
    <dbReference type="NCBI Taxonomy" id="437475"/>
    <lineage>
        <taxon>Bacteria</taxon>
        <taxon>Bacillati</taxon>
        <taxon>Actinomycetota</taxon>
        <taxon>Actinomycetes</taxon>
        <taxon>Frankiales</taxon>
        <taxon>environmental samples</taxon>
    </lineage>
</organism>
<gene>
    <name evidence="3" type="ORF">AVDCRST_MAG16-10</name>
</gene>
<dbReference type="InterPro" id="IPR038607">
    <property type="entry name" value="PhoD-like_sf"/>
</dbReference>
<evidence type="ECO:0000313" key="3">
    <source>
        <dbReference type="EMBL" id="CAA9308982.1"/>
    </source>
</evidence>
<reference evidence="3" key="1">
    <citation type="submission" date="2020-02" db="EMBL/GenBank/DDBJ databases">
        <authorList>
            <person name="Meier V. D."/>
        </authorList>
    </citation>
    <scope>NUCLEOTIDE SEQUENCE</scope>
    <source>
        <strain evidence="3">AVDCRST_MAG16</strain>
    </source>
</reference>
<dbReference type="PANTHER" id="PTHR37031:SF2">
    <property type="entry name" value="PHOD-LIKE PHOSPHATASE METALLOPHOSPHATASE DOMAIN-CONTAINING PROTEIN"/>
    <property type="match status" value="1"/>
</dbReference>
<accession>A0A6J4KL16</accession>
<dbReference type="Pfam" id="PF25077">
    <property type="entry name" value="DUF7800"/>
    <property type="match status" value="1"/>
</dbReference>
<feature type="domain" description="PhoD-like phosphatase metallophosphatase" evidence="1">
    <location>
        <begin position="138"/>
        <end position="257"/>
    </location>
</feature>
<dbReference type="Gene3D" id="3.60.21.70">
    <property type="entry name" value="PhoD-like phosphatase"/>
    <property type="match status" value="1"/>
</dbReference>
<dbReference type="EMBL" id="CADCUE010000001">
    <property type="protein sequence ID" value="CAA9308982.1"/>
    <property type="molecule type" value="Genomic_DNA"/>
</dbReference>
<protein>
    <submittedName>
        <fullName evidence="3">Phosphodiesterase/alkaline phosphatase D</fullName>
    </submittedName>
</protein>
<dbReference type="SUPFAM" id="SSF56300">
    <property type="entry name" value="Metallo-dependent phosphatases"/>
    <property type="match status" value="1"/>
</dbReference>
<dbReference type="InterPro" id="IPR018946">
    <property type="entry name" value="PhoD-like_MPP"/>
</dbReference>
<dbReference type="PANTHER" id="PTHR37031">
    <property type="entry name" value="METALLOPHOSPHATASE BINDING DOMAIN PROTEIN"/>
    <property type="match status" value="1"/>
</dbReference>
<dbReference type="InterPro" id="IPR029052">
    <property type="entry name" value="Metallo-depent_PP-like"/>
</dbReference>